<dbReference type="EMBL" id="JAQFWQ010000011">
    <property type="protein sequence ID" value="MDA2810170.1"/>
    <property type="molecule type" value="Genomic_DNA"/>
</dbReference>
<dbReference type="SUPFAM" id="SSF56176">
    <property type="entry name" value="FAD-binding/transporter-associated domain-like"/>
    <property type="match status" value="1"/>
</dbReference>
<dbReference type="PANTHER" id="PTHR42973:SF39">
    <property type="entry name" value="FAD-BINDING PCMH-TYPE DOMAIN-CONTAINING PROTEIN"/>
    <property type="match status" value="1"/>
</dbReference>
<keyword evidence="3" id="KW-0285">Flavoprotein</keyword>
<comment type="similarity">
    <text evidence="2">Belongs to the oxygen-dependent FAD-linked oxidoreductase family.</text>
</comment>
<dbReference type="RefSeq" id="WP_270684158.1">
    <property type="nucleotide sequence ID" value="NZ_JAQFWQ010000011.1"/>
</dbReference>
<dbReference type="CDD" id="cd01097">
    <property type="entry name" value="Tetrahydromethanopterin_reductase"/>
    <property type="match status" value="1"/>
</dbReference>
<dbReference type="Gene3D" id="3.20.20.30">
    <property type="entry name" value="Luciferase-like domain"/>
    <property type="match status" value="1"/>
</dbReference>
<evidence type="ECO:0000259" key="6">
    <source>
        <dbReference type="PROSITE" id="PS51387"/>
    </source>
</evidence>
<dbReference type="InterPro" id="IPR016169">
    <property type="entry name" value="FAD-bd_PCMH_sub2"/>
</dbReference>
<dbReference type="Gene3D" id="3.30.43.10">
    <property type="entry name" value="Uridine Diphospho-n-acetylenolpyruvylglucosamine Reductase, domain 2"/>
    <property type="match status" value="1"/>
</dbReference>
<protein>
    <submittedName>
        <fullName evidence="7">LLM class flavin-dependent oxidoreductase</fullName>
    </submittedName>
</protein>
<organism evidence="7 8">
    <name type="scientific">Nocardiopsis endophytica</name>
    <dbReference type="NCBI Taxonomy" id="3018445"/>
    <lineage>
        <taxon>Bacteria</taxon>
        <taxon>Bacillati</taxon>
        <taxon>Actinomycetota</taxon>
        <taxon>Actinomycetes</taxon>
        <taxon>Streptosporangiales</taxon>
        <taxon>Nocardiopsidaceae</taxon>
        <taxon>Nocardiopsis</taxon>
    </lineage>
</organism>
<name>A0ABT4U116_9ACTN</name>
<dbReference type="InterPro" id="IPR036318">
    <property type="entry name" value="FAD-bd_PCMH-like_sf"/>
</dbReference>
<evidence type="ECO:0000313" key="7">
    <source>
        <dbReference type="EMBL" id="MDA2810170.1"/>
    </source>
</evidence>
<evidence type="ECO:0000256" key="4">
    <source>
        <dbReference type="ARBA" id="ARBA00022827"/>
    </source>
</evidence>
<dbReference type="Pfam" id="PF01565">
    <property type="entry name" value="FAD_binding_4"/>
    <property type="match status" value="1"/>
</dbReference>
<dbReference type="Pfam" id="PF00296">
    <property type="entry name" value="Bac_luciferase"/>
    <property type="match status" value="1"/>
</dbReference>
<evidence type="ECO:0000256" key="3">
    <source>
        <dbReference type="ARBA" id="ARBA00022630"/>
    </source>
</evidence>
<dbReference type="InterPro" id="IPR050416">
    <property type="entry name" value="FAD-linked_Oxidoreductase"/>
</dbReference>
<dbReference type="InterPro" id="IPR016167">
    <property type="entry name" value="FAD-bd_PCMH_sub1"/>
</dbReference>
<keyword evidence="8" id="KW-1185">Reference proteome</keyword>
<dbReference type="PANTHER" id="PTHR42973">
    <property type="entry name" value="BINDING OXIDOREDUCTASE, PUTATIVE (AFU_ORTHOLOGUE AFUA_1G17690)-RELATED"/>
    <property type="match status" value="1"/>
</dbReference>
<accession>A0ABT4U116</accession>
<gene>
    <name evidence="7" type="ORF">O4J56_05925</name>
</gene>
<evidence type="ECO:0000256" key="5">
    <source>
        <dbReference type="ARBA" id="ARBA00023002"/>
    </source>
</evidence>
<dbReference type="Gene3D" id="3.40.462.20">
    <property type="match status" value="1"/>
</dbReference>
<evidence type="ECO:0000313" key="8">
    <source>
        <dbReference type="Proteomes" id="UP001527866"/>
    </source>
</evidence>
<comment type="cofactor">
    <cofactor evidence="1">
        <name>FAD</name>
        <dbReference type="ChEBI" id="CHEBI:57692"/>
    </cofactor>
</comment>
<feature type="domain" description="FAD-binding PCMH-type" evidence="6">
    <location>
        <begin position="346"/>
        <end position="518"/>
    </location>
</feature>
<dbReference type="Gene3D" id="3.30.465.10">
    <property type="match status" value="1"/>
</dbReference>
<dbReference type="InterPro" id="IPR016166">
    <property type="entry name" value="FAD-bd_PCMH"/>
</dbReference>
<keyword evidence="4" id="KW-0274">FAD</keyword>
<keyword evidence="5" id="KW-0560">Oxidoreductase</keyword>
<evidence type="ECO:0000256" key="2">
    <source>
        <dbReference type="ARBA" id="ARBA00005466"/>
    </source>
</evidence>
<dbReference type="PROSITE" id="PS51387">
    <property type="entry name" value="FAD_PCMH"/>
    <property type="match status" value="1"/>
</dbReference>
<dbReference type="InterPro" id="IPR006094">
    <property type="entry name" value="Oxid_FAD_bind_N"/>
</dbReference>
<evidence type="ECO:0000256" key="1">
    <source>
        <dbReference type="ARBA" id="ARBA00001974"/>
    </source>
</evidence>
<dbReference type="SUPFAM" id="SSF51679">
    <property type="entry name" value="Bacterial luciferase-like"/>
    <property type="match status" value="1"/>
</dbReference>
<dbReference type="InterPro" id="IPR011251">
    <property type="entry name" value="Luciferase-like_dom"/>
</dbReference>
<reference evidence="7 8" key="1">
    <citation type="submission" date="2023-01" db="EMBL/GenBank/DDBJ databases">
        <title>Draft genome sequence of Nocardiopsis sp. RSe5-2 isolated from halophytes.</title>
        <authorList>
            <person name="Duangmal K."/>
            <person name="Chantavorakit T."/>
        </authorList>
    </citation>
    <scope>NUCLEOTIDE SEQUENCE [LARGE SCALE GENOMIC DNA]</scope>
    <source>
        <strain evidence="7 8">RSe5-2</strain>
    </source>
</reference>
<proteinExistence type="inferred from homology"/>
<sequence length="758" mass="79680">MTDYGHEPLFGTFLTPDAADPEGVVERARAAERAGLDYATFQDHPYQPAFLDTWTLLNWVAAATERLRVAPNVLSLPLRPPAVAARAAASLDLLSGGRLDLGVGAGAFWDGIAAMGGRKLTPGQAVGALGEAIDVMRGIWDADARGGVRVDGEHHTVLGAKRGPRPAHEIGVWVGAYKPRMLRLTARKADGWLPSMAYADEAALIEGNRVIDEAASEAGRDPREVRRLLNINGAIGARSAGFLQGPPEQWVEQLLPYVLEHGFSAFFLATDDPGQIARFGEEVAPALRDAVARERAAAGTVVGGRTATGLAARRGGIDYDAVPEALKDTAVEPGDHDYARVRHNYMRPGAPGLVLRPATADQVGEALLYAREQKAPLAVRSAGHGISGRSVGDGDVVVDLSALDGVEVLDRRARTVRVGAGARWGAVAERLARDGLAVSSGDHGGVGVGGLATTGGVGWMSRSQGLTIDRVRAIDAVLADGTQVRASLEEHPDLFWAMRGAGGNFAVATSFEIEAAEVGDIVFADFAVDAARPADVLRRWGDAVEAAPREATSFLMLLPGHGGQGPLARFQVAYAGDDVEAAKRALEPFLNVGRVLDQQAVLAPYPAVLVAPHGPHTGGGGEPVMHSALVEHFTDEAAGGLARVLSSGQTMAVQIRAVGGAVNDVAPDETAYAHRHQNFSVAALGALAHTPGLDAAWEGFLPFADGMYLSFETGSGPGLLERAFPGATLERLRELKAVYDPDQVFDRNMPIPPADRTA</sequence>
<dbReference type="Proteomes" id="UP001527866">
    <property type="component" value="Unassembled WGS sequence"/>
</dbReference>
<comment type="caution">
    <text evidence="7">The sequence shown here is derived from an EMBL/GenBank/DDBJ whole genome shotgun (WGS) entry which is preliminary data.</text>
</comment>
<dbReference type="InterPro" id="IPR036661">
    <property type="entry name" value="Luciferase-like_sf"/>
</dbReference>